<evidence type="ECO:0000313" key="2">
    <source>
        <dbReference type="Proteomes" id="UP000298416"/>
    </source>
</evidence>
<dbReference type="InterPro" id="IPR050464">
    <property type="entry name" value="Zeta_carotene_desat/Oxidored"/>
</dbReference>
<comment type="caution">
    <text evidence="1">The sequence shown here is derived from an EMBL/GenBank/DDBJ whole genome shotgun (WGS) entry which is preliminary data.</text>
</comment>
<dbReference type="EMBL" id="PNBA02000003">
    <property type="protein sequence ID" value="KAG6431259.1"/>
    <property type="molecule type" value="Genomic_DNA"/>
</dbReference>
<dbReference type="SUPFAM" id="SSF53335">
    <property type="entry name" value="S-adenosyl-L-methionine-dependent methyltransferases"/>
    <property type="match status" value="1"/>
</dbReference>
<dbReference type="Pfam" id="PF02353">
    <property type="entry name" value="CMAS"/>
    <property type="match status" value="1"/>
</dbReference>
<dbReference type="PANTHER" id="PTHR42923:SF17">
    <property type="entry name" value="AMINE OXIDASE DOMAIN-CONTAINING PROTEIN"/>
    <property type="match status" value="1"/>
</dbReference>
<accession>A0A8X8YGY0</accession>
<reference evidence="1" key="1">
    <citation type="submission" date="2018-01" db="EMBL/GenBank/DDBJ databases">
        <authorList>
            <person name="Mao J.F."/>
        </authorList>
    </citation>
    <scope>NUCLEOTIDE SEQUENCE</scope>
    <source>
        <strain evidence="1">Huo1</strain>
        <tissue evidence="1">Leaf</tissue>
    </source>
</reference>
<keyword evidence="2" id="KW-1185">Reference proteome</keyword>
<gene>
    <name evidence="1" type="ORF">SASPL_109337</name>
</gene>
<dbReference type="Gene3D" id="3.40.50.150">
    <property type="entry name" value="Vaccinia Virus protein VP39"/>
    <property type="match status" value="1"/>
</dbReference>
<dbReference type="PANTHER" id="PTHR42923">
    <property type="entry name" value="PROTOPORPHYRINOGEN OXIDASE"/>
    <property type="match status" value="1"/>
</dbReference>
<evidence type="ECO:0008006" key="3">
    <source>
        <dbReference type="Google" id="ProtNLM"/>
    </source>
</evidence>
<dbReference type="Proteomes" id="UP000298416">
    <property type="component" value="Unassembled WGS sequence"/>
</dbReference>
<reference evidence="1" key="2">
    <citation type="submission" date="2020-08" db="EMBL/GenBank/DDBJ databases">
        <title>Plant Genome Project.</title>
        <authorList>
            <person name="Zhang R.-G."/>
        </authorList>
    </citation>
    <scope>NUCLEOTIDE SEQUENCE</scope>
    <source>
        <strain evidence="1">Huo1</strain>
        <tissue evidence="1">Leaf</tissue>
    </source>
</reference>
<proteinExistence type="predicted"/>
<dbReference type="GO" id="GO:0016491">
    <property type="term" value="F:oxidoreductase activity"/>
    <property type="evidence" value="ECO:0007669"/>
    <property type="project" value="TreeGrafter"/>
</dbReference>
<dbReference type="InterPro" id="IPR036188">
    <property type="entry name" value="FAD/NAD-bd_sf"/>
</dbReference>
<name>A0A8X8YGY0_SALSN</name>
<evidence type="ECO:0000313" key="1">
    <source>
        <dbReference type="EMBL" id="KAG6431259.1"/>
    </source>
</evidence>
<organism evidence="1">
    <name type="scientific">Salvia splendens</name>
    <name type="common">Scarlet sage</name>
    <dbReference type="NCBI Taxonomy" id="180675"/>
    <lineage>
        <taxon>Eukaryota</taxon>
        <taxon>Viridiplantae</taxon>
        <taxon>Streptophyta</taxon>
        <taxon>Embryophyta</taxon>
        <taxon>Tracheophyta</taxon>
        <taxon>Spermatophyta</taxon>
        <taxon>Magnoliopsida</taxon>
        <taxon>eudicotyledons</taxon>
        <taxon>Gunneridae</taxon>
        <taxon>Pentapetalae</taxon>
        <taxon>asterids</taxon>
        <taxon>lamiids</taxon>
        <taxon>Lamiales</taxon>
        <taxon>Lamiaceae</taxon>
        <taxon>Nepetoideae</taxon>
        <taxon>Mentheae</taxon>
        <taxon>Salviinae</taxon>
        <taxon>Salvia</taxon>
        <taxon>Salvia subgen. Calosphace</taxon>
        <taxon>core Calosphace</taxon>
    </lineage>
</organism>
<dbReference type="AlphaFoldDB" id="A0A8X8YGY0"/>
<dbReference type="InterPro" id="IPR029063">
    <property type="entry name" value="SAM-dependent_MTases_sf"/>
</dbReference>
<sequence length="489" mass="55531">MYPEVMELFESVGVDTEVSDNSYSVSLDDGRGFEWGTRNGLSSLFAQKKNLLNPWFWKMIREIIKFRDNASLYIEELNNNPDIDRNETLGSFVQSRGYSEIFQKAFLIPICASIWSCSSAVMTFSAYLTLSFLRNFDILELLGLTKWLTPKWRSQSYVDGVGVVITYNDGLEEAYDQCIIAAHPPDALNILRKQATNEELRILGAFHYAYSDIFLHRDENLMPKIRGAWSSRNFLGAINDSACITYWLNNVQNLSEPRVPFFVTLNPPRTPKDTSLQMSMSHPIPSVSASRALSNLSDIQGKRGLWFCGSYQGYGFPEDGVKAGILAANSMLRKLYTYSNIPKGMVPSRPETGACFVVARFFQRFIATGCLIFVEEGGRIFTFQGTRRKSNLQVTVRVHKPQFYWKVATESDLGFADAYINGDISFVDANEGLLKFLLSNELFSLFLDETMTYSCAIFQNSFEDLKNAQLRKVHTLIEKVKFTVKFVQS</sequence>
<protein>
    <recommendedName>
        <fullName evidence="3">Cyclopropane-fatty-acyl-phospholipid synthase</fullName>
    </recommendedName>
</protein>
<dbReference type="SUPFAM" id="SSF51905">
    <property type="entry name" value="FAD/NAD(P)-binding domain"/>
    <property type="match status" value="1"/>
</dbReference>